<proteinExistence type="inferred from homology"/>
<evidence type="ECO:0000256" key="15">
    <source>
        <dbReference type="ARBA" id="ARBA00029949"/>
    </source>
</evidence>
<keyword evidence="9" id="KW-0999">Mitochondrion inner membrane</keyword>
<keyword evidence="19" id="KW-1185">Reference proteome</keyword>
<dbReference type="AlphaFoldDB" id="A0A2K5Q2T2"/>
<evidence type="ECO:0000256" key="1">
    <source>
        <dbReference type="ARBA" id="ARBA00003195"/>
    </source>
</evidence>
<keyword evidence="10" id="KW-0249">Electron transport</keyword>
<evidence type="ECO:0000313" key="18">
    <source>
        <dbReference type="Ensembl" id="ENSCCAP00000010197.1"/>
    </source>
</evidence>
<evidence type="ECO:0000313" key="19">
    <source>
        <dbReference type="Proteomes" id="UP000233040"/>
    </source>
</evidence>
<evidence type="ECO:0000256" key="2">
    <source>
        <dbReference type="ARBA" id="ARBA00004298"/>
    </source>
</evidence>
<comment type="function">
    <text evidence="1">Accessory subunit of the mitochondrial membrane respiratory chain NADH dehydrogenase (Complex I), that is believed not to be involved in catalysis. Complex I functions in the transfer of electrons from NADH to the respiratory chain. The immediate electron acceptor for the enzyme is believed to be ubiquinone.</text>
</comment>
<dbReference type="Ensembl" id="ENSCCAT00000027586.1">
    <property type="protein sequence ID" value="ENSCCAP00000010197.1"/>
    <property type="gene ID" value="ENSCCAG00000022847.1"/>
</dbReference>
<reference evidence="18" key="2">
    <citation type="submission" date="2025-09" db="UniProtKB">
        <authorList>
            <consortium name="Ensembl"/>
        </authorList>
    </citation>
    <scope>IDENTIFICATION</scope>
</reference>
<dbReference type="STRING" id="9516.ENSCCAP00000010197"/>
<dbReference type="GO" id="GO:0005743">
    <property type="term" value="C:mitochondrial inner membrane"/>
    <property type="evidence" value="ECO:0007669"/>
    <property type="project" value="UniProtKB-SubCell"/>
</dbReference>
<keyword evidence="13" id="KW-0496">Mitochondrion</keyword>
<evidence type="ECO:0000256" key="13">
    <source>
        <dbReference type="ARBA" id="ARBA00023128"/>
    </source>
</evidence>
<feature type="transmembrane region" description="Helical" evidence="17">
    <location>
        <begin position="64"/>
        <end position="86"/>
    </location>
</feature>
<name>A0A2K5Q2T2_CEBIM</name>
<evidence type="ECO:0000256" key="17">
    <source>
        <dbReference type="SAM" id="Phobius"/>
    </source>
</evidence>
<dbReference type="PANTHER" id="PTHR15083">
    <property type="entry name" value="NADH DEHYDROGENASE [UBIQUINONE] 1 BETA SUBCOMPLEX SUBUNIT 6"/>
    <property type="match status" value="1"/>
</dbReference>
<dbReference type="Pfam" id="PF09782">
    <property type="entry name" value="NDUF_B6"/>
    <property type="match status" value="1"/>
</dbReference>
<dbReference type="GO" id="GO:0006120">
    <property type="term" value="P:mitochondrial electron transport, NADH to ubiquinone"/>
    <property type="evidence" value="ECO:0007669"/>
    <property type="project" value="InterPro"/>
</dbReference>
<evidence type="ECO:0000256" key="16">
    <source>
        <dbReference type="ARBA" id="ARBA00030214"/>
    </source>
</evidence>
<dbReference type="OMA" id="LWKRQVF"/>
<evidence type="ECO:0000256" key="14">
    <source>
        <dbReference type="ARBA" id="ARBA00023136"/>
    </source>
</evidence>
<evidence type="ECO:0000256" key="5">
    <source>
        <dbReference type="ARBA" id="ARBA00018675"/>
    </source>
</evidence>
<keyword evidence="11 17" id="KW-1133">Transmembrane helix</keyword>
<accession>A0A2K5Q2T2</accession>
<sequence>MTGYTPDENLWLQQLQALRRQWLKDQKLSPREPVLPPEKIWPMEKSWNKFLANKISWRNIVYKVYVKSMFIFTHVLVPVWIVHYYMKYHVARIFPGDTTVETGEVIQPMKEFPDQHH</sequence>
<dbReference type="PANTHER" id="PTHR15083:SF0">
    <property type="entry name" value="NADH DEHYDROGENASE [UBIQUINONE] 1 BETA SUBCOMPLEX SUBUNIT 6"/>
    <property type="match status" value="1"/>
</dbReference>
<evidence type="ECO:0000256" key="9">
    <source>
        <dbReference type="ARBA" id="ARBA00022792"/>
    </source>
</evidence>
<dbReference type="GeneTree" id="ENSGT00390000007535"/>
<protein>
    <recommendedName>
        <fullName evidence="5">NADH dehydrogenase [ubiquinone] 1 beta subcomplex subunit 6</fullName>
    </recommendedName>
    <alternativeName>
        <fullName evidence="16">Complex I-B17</fullName>
    </alternativeName>
    <alternativeName>
        <fullName evidence="15">NADH-ubiquinone oxidoreductase B17 subunit</fullName>
    </alternativeName>
</protein>
<evidence type="ECO:0000256" key="12">
    <source>
        <dbReference type="ARBA" id="ARBA00022990"/>
    </source>
</evidence>
<organism evidence="18 19">
    <name type="scientific">Cebus imitator</name>
    <name type="common">Panamanian white-faced capuchin</name>
    <name type="synonym">Cebus capucinus imitator</name>
    <dbReference type="NCBI Taxonomy" id="2715852"/>
    <lineage>
        <taxon>Eukaryota</taxon>
        <taxon>Metazoa</taxon>
        <taxon>Chordata</taxon>
        <taxon>Craniata</taxon>
        <taxon>Vertebrata</taxon>
        <taxon>Euteleostomi</taxon>
        <taxon>Mammalia</taxon>
        <taxon>Eutheria</taxon>
        <taxon>Euarchontoglires</taxon>
        <taxon>Primates</taxon>
        <taxon>Haplorrhini</taxon>
        <taxon>Platyrrhini</taxon>
        <taxon>Cebidae</taxon>
        <taxon>Cebinae</taxon>
        <taxon>Cebus</taxon>
    </lineage>
</organism>
<dbReference type="Proteomes" id="UP000233040">
    <property type="component" value="Unassembled WGS sequence"/>
</dbReference>
<keyword evidence="8 17" id="KW-0812">Transmembrane</keyword>
<dbReference type="InterPro" id="IPR019174">
    <property type="entry name" value="NADH_DH_b-subcmplx_su6"/>
</dbReference>
<comment type="similarity">
    <text evidence="3">Belongs to the complex I NDUFB6 subunit family.</text>
</comment>
<comment type="subunit">
    <text evidence="4">Complex I is composed of 45 different subunits.</text>
</comment>
<evidence type="ECO:0000256" key="4">
    <source>
        <dbReference type="ARBA" id="ARBA00011533"/>
    </source>
</evidence>
<comment type="subcellular location">
    <subcellularLocation>
        <location evidence="2">Mitochondrion inner membrane</location>
        <topology evidence="2">Single-pass membrane protein</topology>
        <orientation evidence="2">Matrix side</orientation>
    </subcellularLocation>
</comment>
<keyword evidence="14 17" id="KW-0472">Membrane</keyword>
<keyword evidence="7" id="KW-0679">Respiratory chain</keyword>
<evidence type="ECO:0000256" key="10">
    <source>
        <dbReference type="ARBA" id="ARBA00022982"/>
    </source>
</evidence>
<evidence type="ECO:0000256" key="6">
    <source>
        <dbReference type="ARBA" id="ARBA00022448"/>
    </source>
</evidence>
<evidence type="ECO:0000256" key="8">
    <source>
        <dbReference type="ARBA" id="ARBA00022692"/>
    </source>
</evidence>
<evidence type="ECO:0000256" key="11">
    <source>
        <dbReference type="ARBA" id="ARBA00022989"/>
    </source>
</evidence>
<evidence type="ECO:0000256" key="3">
    <source>
        <dbReference type="ARBA" id="ARBA00007771"/>
    </source>
</evidence>
<evidence type="ECO:0000256" key="7">
    <source>
        <dbReference type="ARBA" id="ARBA00022660"/>
    </source>
</evidence>
<reference evidence="18" key="1">
    <citation type="submission" date="2025-08" db="UniProtKB">
        <authorList>
            <consortium name="Ensembl"/>
        </authorList>
    </citation>
    <scope>IDENTIFICATION</scope>
</reference>
<keyword evidence="12" id="KW-0007">Acetylation</keyword>
<keyword evidence="6" id="KW-0813">Transport</keyword>